<dbReference type="PANTHER" id="PTHR37984:SF5">
    <property type="entry name" value="PROTEIN NYNRIN-LIKE"/>
    <property type="match status" value="1"/>
</dbReference>
<reference evidence="4" key="1">
    <citation type="journal article" date="2023" name="Science">
        <title>Genome structures resolve the early diversification of teleost fishes.</title>
        <authorList>
            <person name="Parey E."/>
            <person name="Louis A."/>
            <person name="Montfort J."/>
            <person name="Bouchez O."/>
            <person name="Roques C."/>
            <person name="Iampietro C."/>
            <person name="Lluch J."/>
            <person name="Castinel A."/>
            <person name="Donnadieu C."/>
            <person name="Desvignes T."/>
            <person name="Floi Bucao C."/>
            <person name="Jouanno E."/>
            <person name="Wen M."/>
            <person name="Mejri S."/>
            <person name="Dirks R."/>
            <person name="Jansen H."/>
            <person name="Henkel C."/>
            <person name="Chen W.J."/>
            <person name="Zahm M."/>
            <person name="Cabau C."/>
            <person name="Klopp C."/>
            <person name="Thompson A.W."/>
            <person name="Robinson-Rechavi M."/>
            <person name="Braasch I."/>
            <person name="Lecointre G."/>
            <person name="Bobe J."/>
            <person name="Postlethwait J.H."/>
            <person name="Berthelot C."/>
            <person name="Roest Crollius H."/>
            <person name="Guiguen Y."/>
        </authorList>
    </citation>
    <scope>NUCLEOTIDE SEQUENCE</scope>
    <source>
        <strain evidence="4">NC1722</strain>
    </source>
</reference>
<proteinExistence type="inferred from homology"/>
<dbReference type="EC" id="3.1.26.4" evidence="2"/>
<evidence type="ECO:0000313" key="5">
    <source>
        <dbReference type="Proteomes" id="UP001221898"/>
    </source>
</evidence>
<keyword evidence="5" id="KW-1185">Reference proteome</keyword>
<name>A0AAD7T1Y7_9TELE</name>
<dbReference type="Gene3D" id="3.30.70.270">
    <property type="match status" value="1"/>
</dbReference>
<dbReference type="GO" id="GO:0004523">
    <property type="term" value="F:RNA-DNA hybrid ribonuclease activity"/>
    <property type="evidence" value="ECO:0007669"/>
    <property type="project" value="UniProtKB-EC"/>
</dbReference>
<accession>A0AAD7T1Y7</accession>
<protein>
    <recommendedName>
        <fullName evidence="2">ribonuclease H</fullName>
        <ecNumber evidence="2">3.1.26.4</ecNumber>
    </recommendedName>
</protein>
<dbReference type="InterPro" id="IPR050951">
    <property type="entry name" value="Retrovirus_Pol_polyprotein"/>
</dbReference>
<feature type="domain" description="Reverse transcriptase" evidence="3">
    <location>
        <begin position="5"/>
        <end position="63"/>
    </location>
</feature>
<evidence type="ECO:0000259" key="3">
    <source>
        <dbReference type="Pfam" id="PF00078"/>
    </source>
</evidence>
<dbReference type="Proteomes" id="UP001221898">
    <property type="component" value="Unassembled WGS sequence"/>
</dbReference>
<comment type="caution">
    <text evidence="4">The sequence shown here is derived from an EMBL/GenBank/DDBJ whole genome shotgun (WGS) entry which is preliminary data.</text>
</comment>
<dbReference type="InterPro" id="IPR043128">
    <property type="entry name" value="Rev_trsase/Diguanyl_cyclase"/>
</dbReference>
<organism evidence="4 5">
    <name type="scientific">Aldrovandia affinis</name>
    <dbReference type="NCBI Taxonomy" id="143900"/>
    <lineage>
        <taxon>Eukaryota</taxon>
        <taxon>Metazoa</taxon>
        <taxon>Chordata</taxon>
        <taxon>Craniata</taxon>
        <taxon>Vertebrata</taxon>
        <taxon>Euteleostomi</taxon>
        <taxon>Actinopterygii</taxon>
        <taxon>Neopterygii</taxon>
        <taxon>Teleostei</taxon>
        <taxon>Notacanthiformes</taxon>
        <taxon>Halosauridae</taxon>
        <taxon>Aldrovandia</taxon>
    </lineage>
</organism>
<gene>
    <name evidence="4" type="ORF">AAFF_G00145640</name>
</gene>
<dbReference type="InterPro" id="IPR043502">
    <property type="entry name" value="DNA/RNA_pol_sf"/>
</dbReference>
<dbReference type="PANTHER" id="PTHR37984">
    <property type="entry name" value="PROTEIN CBG26694"/>
    <property type="match status" value="1"/>
</dbReference>
<sequence length="104" mass="12136">MSELLRQQDGVAVYMLYILVYGDTPEEHERRLQHTLKTLEDAGLKLSTDKCLLRQKQLHYLGHCIDEHGIRPDEVKVKAITQMQPPKDITDLRRILGMIHYLGR</sequence>
<evidence type="ECO:0000256" key="2">
    <source>
        <dbReference type="ARBA" id="ARBA00012180"/>
    </source>
</evidence>
<dbReference type="SUPFAM" id="SSF56672">
    <property type="entry name" value="DNA/RNA polymerases"/>
    <property type="match status" value="1"/>
</dbReference>
<comment type="similarity">
    <text evidence="1">Belongs to the beta type-B retroviral polymerase family. HERV class-II K(HML-2) pol subfamily.</text>
</comment>
<evidence type="ECO:0000256" key="1">
    <source>
        <dbReference type="ARBA" id="ARBA00010879"/>
    </source>
</evidence>
<dbReference type="InterPro" id="IPR000477">
    <property type="entry name" value="RT_dom"/>
</dbReference>
<dbReference type="Pfam" id="PF00078">
    <property type="entry name" value="RVT_1"/>
    <property type="match status" value="1"/>
</dbReference>
<evidence type="ECO:0000313" key="4">
    <source>
        <dbReference type="EMBL" id="KAJ8412297.1"/>
    </source>
</evidence>
<dbReference type="AlphaFoldDB" id="A0AAD7T1Y7"/>
<dbReference type="EMBL" id="JAINUG010000020">
    <property type="protein sequence ID" value="KAJ8412297.1"/>
    <property type="molecule type" value="Genomic_DNA"/>
</dbReference>